<proteinExistence type="predicted"/>
<evidence type="ECO:0000256" key="3">
    <source>
        <dbReference type="SAM" id="MobiDB-lite"/>
    </source>
</evidence>
<name>A0ABT5LJ30_9GAMM</name>
<organism evidence="4 5">
    <name type="scientific">Xenorhabdus yunnanensis</name>
    <dbReference type="NCBI Taxonomy" id="3025878"/>
    <lineage>
        <taxon>Bacteria</taxon>
        <taxon>Pseudomonadati</taxon>
        <taxon>Pseudomonadota</taxon>
        <taxon>Gammaproteobacteria</taxon>
        <taxon>Enterobacterales</taxon>
        <taxon>Morganellaceae</taxon>
        <taxon>Xenorhabdus</taxon>
    </lineage>
</organism>
<feature type="region of interest" description="Disordered" evidence="3">
    <location>
        <begin position="1"/>
        <end position="21"/>
    </location>
</feature>
<keyword evidence="2" id="KW-0945">Host-virus interaction</keyword>
<dbReference type="EMBL" id="JAQRFI010000058">
    <property type="protein sequence ID" value="MDC9591111.1"/>
    <property type="molecule type" value="Genomic_DNA"/>
</dbReference>
<dbReference type="CDD" id="cd22641">
    <property type="entry name" value="C24-like"/>
    <property type="match status" value="1"/>
</dbReference>
<keyword evidence="5" id="KW-1185">Reference proteome</keyword>
<comment type="caution">
    <text evidence="4">The sequence shown here is derived from an EMBL/GenBank/DDBJ whole genome shotgun (WGS) entry which is preliminary data.</text>
</comment>
<sequence>MKEIRYSAKTQEKQSLSNAKNVGPEIDKLKDKFKEGSIPLQIDFNQLIDIADVGRKACGQAPEQNGPGTGLTLGGDGTLNLRIGTINNEDFSPLILKEDILSVHLGSGLINKNDAISVGQGNGITVSDVGVSVKEGNGITVSDEGVSVKSGNGITVDNKGVSVKADNGITVSDEGVSVKADNGITVSDEGVSVKAGNGITVDKEGVSIDLPSGMIVMFFGDDIPIGWALCDGKSGTPDLRGRFIKASNNMKSSKGGSNKINFTPEGNVNVSSHTLTLDEIPAHNHTTTVRIDSSVWTVEHNGNGQKYQGVGIVKDNSWNDFPIAKSGGGKGHTHKAEFTGESSEITFEPPYYALAFIMKL</sequence>
<evidence type="ECO:0000313" key="4">
    <source>
        <dbReference type="EMBL" id="MDC9591111.1"/>
    </source>
</evidence>
<evidence type="ECO:0000256" key="1">
    <source>
        <dbReference type="ARBA" id="ARBA00004328"/>
    </source>
</evidence>
<reference evidence="4 5" key="1">
    <citation type="submission" date="2023-02" db="EMBL/GenBank/DDBJ databases">
        <title>Entomopathogenic bacteria.</title>
        <authorList>
            <person name="Machado R.A."/>
        </authorList>
    </citation>
    <scope>NUCLEOTIDE SEQUENCE [LARGE SCALE GENOMIC DNA]</scope>
    <source>
        <strain evidence="4 5">XENO-10</strain>
    </source>
</reference>
<dbReference type="SUPFAM" id="SSF88874">
    <property type="entry name" value="Receptor-binding domain of short tail fibre protein gp12"/>
    <property type="match status" value="1"/>
</dbReference>
<dbReference type="Gene3D" id="2.10.25.20">
    <property type="entry name" value="reovirus attachment protein sigma1, domain 1"/>
    <property type="match status" value="2"/>
</dbReference>
<dbReference type="InterPro" id="IPR000939">
    <property type="entry name" value="Adenobir_fibre_prot_rpt/shaft"/>
</dbReference>
<dbReference type="Proteomes" id="UP001217178">
    <property type="component" value="Unassembled WGS sequence"/>
</dbReference>
<protein>
    <submittedName>
        <fullName evidence="4">Tail fiber protein</fullName>
    </submittedName>
</protein>
<evidence type="ECO:0000256" key="2">
    <source>
        <dbReference type="ARBA" id="ARBA00022581"/>
    </source>
</evidence>
<dbReference type="InterPro" id="IPR009013">
    <property type="entry name" value="Attachment_protein_shaft_sf"/>
</dbReference>
<dbReference type="RefSeq" id="WP_273556351.1">
    <property type="nucleotide sequence ID" value="NZ_JAQRFI010000058.1"/>
</dbReference>
<accession>A0ABT5LJ30</accession>
<evidence type="ECO:0000313" key="5">
    <source>
        <dbReference type="Proteomes" id="UP001217178"/>
    </source>
</evidence>
<dbReference type="Pfam" id="PF00608">
    <property type="entry name" value="Adeno_shaft"/>
    <property type="match status" value="3"/>
</dbReference>
<dbReference type="SUPFAM" id="SSF51225">
    <property type="entry name" value="Fibre shaft of virus attachment proteins"/>
    <property type="match status" value="2"/>
</dbReference>
<gene>
    <name evidence="4" type="ORF">PSI23_17915</name>
</gene>
<feature type="compositionally biased region" description="Basic and acidic residues" evidence="3">
    <location>
        <begin position="1"/>
        <end position="12"/>
    </location>
</feature>
<comment type="subcellular location">
    <subcellularLocation>
        <location evidence="1">Virion</location>
    </subcellularLocation>
</comment>